<dbReference type="EMBL" id="GGFL01012540">
    <property type="protein sequence ID" value="MBW76718.1"/>
    <property type="molecule type" value="Transcribed_RNA"/>
</dbReference>
<proteinExistence type="predicted"/>
<evidence type="ECO:0000256" key="2">
    <source>
        <dbReference type="SAM" id="SignalP"/>
    </source>
</evidence>
<sequence>MYICSAVFWWWWCWGWKCVKGVVRWEGGIVGNKTQQLLLLFTLFTHSAPNLLNLRPLDGFVVVSVSSVASTVSPHLRLVWAPPAGDPKTEAGQKHKVRGLAGLQLGAGRAPPPPHTHAQNAHSTLITTLH</sequence>
<feature type="chain" id="PRO_5014772932" evidence="2">
    <location>
        <begin position="22"/>
        <end position="130"/>
    </location>
</feature>
<evidence type="ECO:0000313" key="3">
    <source>
        <dbReference type="EMBL" id="MBW76718.1"/>
    </source>
</evidence>
<reference evidence="3" key="1">
    <citation type="submission" date="2018-01" db="EMBL/GenBank/DDBJ databases">
        <title>An insight into the sialome of Amazonian anophelines.</title>
        <authorList>
            <person name="Ribeiro J.M."/>
            <person name="Scarpassa V."/>
            <person name="Calvo E."/>
        </authorList>
    </citation>
    <scope>NUCLEOTIDE SEQUENCE</scope>
</reference>
<feature type="compositionally biased region" description="Polar residues" evidence="1">
    <location>
        <begin position="117"/>
        <end position="130"/>
    </location>
</feature>
<organism evidence="3">
    <name type="scientific">Anopheles darlingi</name>
    <name type="common">Mosquito</name>
    <dbReference type="NCBI Taxonomy" id="43151"/>
    <lineage>
        <taxon>Eukaryota</taxon>
        <taxon>Metazoa</taxon>
        <taxon>Ecdysozoa</taxon>
        <taxon>Arthropoda</taxon>
        <taxon>Hexapoda</taxon>
        <taxon>Insecta</taxon>
        <taxon>Pterygota</taxon>
        <taxon>Neoptera</taxon>
        <taxon>Endopterygota</taxon>
        <taxon>Diptera</taxon>
        <taxon>Nematocera</taxon>
        <taxon>Culicoidea</taxon>
        <taxon>Culicidae</taxon>
        <taxon>Anophelinae</taxon>
        <taxon>Anopheles</taxon>
    </lineage>
</organism>
<feature type="signal peptide" evidence="2">
    <location>
        <begin position="1"/>
        <end position="21"/>
    </location>
</feature>
<dbReference type="AlphaFoldDB" id="A0A2M4DHT7"/>
<protein>
    <submittedName>
        <fullName evidence="3">Putative secreted protein</fullName>
    </submittedName>
</protein>
<keyword evidence="2" id="KW-0732">Signal</keyword>
<name>A0A2M4DHT7_ANODA</name>
<feature type="region of interest" description="Disordered" evidence="1">
    <location>
        <begin position="104"/>
        <end position="130"/>
    </location>
</feature>
<accession>A0A2M4DHT7</accession>
<evidence type="ECO:0000256" key="1">
    <source>
        <dbReference type="SAM" id="MobiDB-lite"/>
    </source>
</evidence>